<dbReference type="Gene3D" id="1.50.10.10">
    <property type="match status" value="1"/>
</dbReference>
<feature type="domain" description="Alpha-L-rhamnosidase six-hairpin glycosidase" evidence="1">
    <location>
        <begin position="344"/>
        <end position="667"/>
    </location>
</feature>
<gene>
    <name evidence="3" type="ORF">LX99_00284</name>
</gene>
<organism evidence="3 4">
    <name type="scientific">Mucilaginibacter oryzae</name>
    <dbReference type="NCBI Taxonomy" id="468058"/>
    <lineage>
        <taxon>Bacteria</taxon>
        <taxon>Pseudomonadati</taxon>
        <taxon>Bacteroidota</taxon>
        <taxon>Sphingobacteriia</taxon>
        <taxon>Sphingobacteriales</taxon>
        <taxon>Sphingobacteriaceae</taxon>
        <taxon>Mucilaginibacter</taxon>
    </lineage>
</organism>
<protein>
    <submittedName>
        <fullName evidence="3">Alpha-L-rhamnosidase-like protein</fullName>
    </submittedName>
</protein>
<evidence type="ECO:0000259" key="2">
    <source>
        <dbReference type="Pfam" id="PF17390"/>
    </source>
</evidence>
<keyword evidence="4" id="KW-1185">Reference proteome</keyword>
<dbReference type="AlphaFoldDB" id="A0A316HF44"/>
<evidence type="ECO:0000313" key="3">
    <source>
        <dbReference type="EMBL" id="PWK79824.1"/>
    </source>
</evidence>
<evidence type="ECO:0000259" key="1">
    <source>
        <dbReference type="Pfam" id="PF17389"/>
    </source>
</evidence>
<dbReference type="PANTHER" id="PTHR34987:SF2">
    <property type="entry name" value="B, PUTATIVE (AFU_ORTHOLOGUE AFUA_7G05040)-RELATED"/>
    <property type="match status" value="1"/>
</dbReference>
<feature type="domain" description="Alpha-L-rhamnosidase C-terminal" evidence="2">
    <location>
        <begin position="671"/>
        <end position="740"/>
    </location>
</feature>
<dbReference type="Pfam" id="PF17389">
    <property type="entry name" value="Bac_rhamnosid6H"/>
    <property type="match status" value="1"/>
</dbReference>
<dbReference type="Gene3D" id="2.60.120.260">
    <property type="entry name" value="Galactose-binding domain-like"/>
    <property type="match status" value="1"/>
</dbReference>
<name>A0A316HF44_9SPHI</name>
<dbReference type="PANTHER" id="PTHR34987">
    <property type="entry name" value="C, PUTATIVE (AFU_ORTHOLOGUE AFUA_3G02880)-RELATED"/>
    <property type="match status" value="1"/>
</dbReference>
<comment type="caution">
    <text evidence="3">The sequence shown here is derived from an EMBL/GenBank/DDBJ whole genome shotgun (WGS) entry which is preliminary data.</text>
</comment>
<sequence>MFNQVTGKKTLEGFNMKKIILLFLLVVPLALSAQTPWQAKWIADPNARDEPNAWYCYREDFFTGKVPARALAKIAIDTKYWLWINGRMVIFEGGLKRGPNSKDTYYDEVDIAKYLVNGRNTIAVLGWYFGKDGFSHISSGQPGLLFECITPEFKVLSDTSWKVIRHPAYGTCPPPLPNFRLAESSIKFDAGNDIANWYTANYSTVKWNNAKVMGPASAAPWNNLVLRPIPQWKDSKLLPYSSAPAFPFQSGKDTMIICKLPSNLQVTPYLKVEATEGKVIEMKTEDFNGGGAPNVYAQYVTRNGIQAYESYGWMNGQTVTYKIPAGVKVLELKYRETGYNTTFAGNFTSSDDFLNNIWQKSLRTLYITMRDNYMDCPDRERAQWWGDEVNESGEAFYALDTKSHLLFRKGMYELIGWQRADSTLFSPIPAGNYKDELPIQMLTSVGYYGFWNYYLNTGDKKPVADLYPGVRKYLKIWKRNDDGSVKFRKGGWSWGDWGTEIDMELMTNGFYYLALKGALNMAETLNLKDDAAEYRRDMQRIKTVFNTRFWDGTAYRHPDYKGKTDDRSQAVAVVSGIADQDKYPALLQVFKTEEHASPYMEKYVLEAMFQMGYADEAIARMKKRFGSMVNNPGYVTLFEGWGIGEEGYGGGTTNHAWSGGALTLLSQYLCGIAPLEPGYKLFQIVPNPGAVKIGSATVQSVRGVIKTSFENSAAGFNMTVLVPPGTEAVIGVPADQVVQISCNKHTVWSNKKPVDNTAVLKYLGRINDHILFRVASGSYIIKAVKKV</sequence>
<dbReference type="InterPro" id="IPR008928">
    <property type="entry name" value="6-hairpin_glycosidase_sf"/>
</dbReference>
<proteinExistence type="predicted"/>
<dbReference type="Pfam" id="PF17390">
    <property type="entry name" value="Bac_rhamnosid_C"/>
    <property type="match status" value="1"/>
</dbReference>
<dbReference type="SUPFAM" id="SSF48208">
    <property type="entry name" value="Six-hairpin glycosidases"/>
    <property type="match status" value="1"/>
</dbReference>
<evidence type="ECO:0000313" key="4">
    <source>
        <dbReference type="Proteomes" id="UP000245678"/>
    </source>
</evidence>
<dbReference type="Proteomes" id="UP000245678">
    <property type="component" value="Unassembled WGS sequence"/>
</dbReference>
<dbReference type="EMBL" id="QGHA01000001">
    <property type="protein sequence ID" value="PWK79824.1"/>
    <property type="molecule type" value="Genomic_DNA"/>
</dbReference>
<reference evidence="3 4" key="1">
    <citation type="submission" date="2018-05" db="EMBL/GenBank/DDBJ databases">
        <title>Genomic Encyclopedia of Archaeal and Bacterial Type Strains, Phase II (KMG-II): from individual species to whole genera.</title>
        <authorList>
            <person name="Goeker M."/>
        </authorList>
    </citation>
    <scope>NUCLEOTIDE SEQUENCE [LARGE SCALE GENOMIC DNA]</scope>
    <source>
        <strain evidence="3 4">DSM 19975</strain>
    </source>
</reference>
<dbReference type="GO" id="GO:0005975">
    <property type="term" value="P:carbohydrate metabolic process"/>
    <property type="evidence" value="ECO:0007669"/>
    <property type="project" value="InterPro"/>
</dbReference>
<dbReference type="InterPro" id="IPR035396">
    <property type="entry name" value="Bac_rhamnosid6H"/>
</dbReference>
<dbReference type="InterPro" id="IPR012341">
    <property type="entry name" value="6hp_glycosidase-like_sf"/>
</dbReference>
<accession>A0A316HF44</accession>
<dbReference type="Gene3D" id="2.60.420.10">
    <property type="entry name" value="Maltose phosphorylase, domain 3"/>
    <property type="match status" value="1"/>
</dbReference>
<dbReference type="InterPro" id="IPR035398">
    <property type="entry name" value="Bac_rhamnosid_C"/>
</dbReference>